<dbReference type="OMA" id="FASYIYV"/>
<dbReference type="EMBL" id="JH767213">
    <property type="protein sequence ID" value="EQC27211.1"/>
    <property type="molecule type" value="Genomic_DNA"/>
</dbReference>
<proteinExistence type="inferred from homology"/>
<reference evidence="3 4" key="1">
    <citation type="submission" date="2012-04" db="EMBL/GenBank/DDBJ databases">
        <title>The Genome Sequence of Saprolegnia declina VS20.</title>
        <authorList>
            <consortium name="The Broad Institute Genome Sequencing Platform"/>
            <person name="Russ C."/>
            <person name="Nusbaum C."/>
            <person name="Tyler B."/>
            <person name="van West P."/>
            <person name="Dieguez-Uribeondo J."/>
            <person name="de Bruijn I."/>
            <person name="Tripathy S."/>
            <person name="Jiang R."/>
            <person name="Young S.K."/>
            <person name="Zeng Q."/>
            <person name="Gargeya S."/>
            <person name="Fitzgerald M."/>
            <person name="Haas B."/>
            <person name="Abouelleil A."/>
            <person name="Alvarado L."/>
            <person name="Arachchi H.M."/>
            <person name="Berlin A."/>
            <person name="Chapman S.B."/>
            <person name="Goldberg J."/>
            <person name="Griggs A."/>
            <person name="Gujja S."/>
            <person name="Hansen M."/>
            <person name="Howarth C."/>
            <person name="Imamovic A."/>
            <person name="Larimer J."/>
            <person name="McCowen C."/>
            <person name="Montmayeur A."/>
            <person name="Murphy C."/>
            <person name="Neiman D."/>
            <person name="Pearson M."/>
            <person name="Priest M."/>
            <person name="Roberts A."/>
            <person name="Saif S."/>
            <person name="Shea T."/>
            <person name="Sisk P."/>
            <person name="Sykes S."/>
            <person name="Wortman J."/>
            <person name="Nusbaum C."/>
            <person name="Birren B."/>
        </authorList>
    </citation>
    <scope>NUCLEOTIDE SEQUENCE [LARGE SCALE GENOMIC DNA]</scope>
    <source>
        <strain evidence="3 4">VS20</strain>
    </source>
</reference>
<gene>
    <name evidence="3" type="ORF">SDRG_15013</name>
</gene>
<organism evidence="3 4">
    <name type="scientific">Saprolegnia diclina (strain VS20)</name>
    <dbReference type="NCBI Taxonomy" id="1156394"/>
    <lineage>
        <taxon>Eukaryota</taxon>
        <taxon>Sar</taxon>
        <taxon>Stramenopiles</taxon>
        <taxon>Oomycota</taxon>
        <taxon>Saprolegniomycetes</taxon>
        <taxon>Saprolegniales</taxon>
        <taxon>Saprolegniaceae</taxon>
        <taxon>Saprolegnia</taxon>
    </lineage>
</organism>
<dbReference type="RefSeq" id="XP_008619398.1">
    <property type="nucleotide sequence ID" value="XM_008621176.1"/>
</dbReference>
<dbReference type="PANTHER" id="PTHR13191">
    <property type="entry name" value="RIBOSOMAL RNA PROCESSING PROTEIN 7-RELATED"/>
    <property type="match status" value="1"/>
</dbReference>
<evidence type="ECO:0000313" key="4">
    <source>
        <dbReference type="Proteomes" id="UP000030762"/>
    </source>
</evidence>
<dbReference type="GO" id="GO:0003676">
    <property type="term" value="F:nucleic acid binding"/>
    <property type="evidence" value="ECO:0007669"/>
    <property type="project" value="InterPro"/>
</dbReference>
<keyword evidence="4" id="KW-1185">Reference proteome</keyword>
<dbReference type="Gene3D" id="3.30.70.330">
    <property type="match status" value="1"/>
</dbReference>
<dbReference type="InterPro" id="IPR024326">
    <property type="entry name" value="RRP7_C"/>
</dbReference>
<dbReference type="GeneID" id="19955740"/>
<evidence type="ECO:0000256" key="1">
    <source>
        <dbReference type="ARBA" id="ARBA00006110"/>
    </source>
</evidence>
<dbReference type="SUPFAM" id="SSF54928">
    <property type="entry name" value="RNA-binding domain, RBD"/>
    <property type="match status" value="1"/>
</dbReference>
<dbReference type="Gene3D" id="6.10.250.1770">
    <property type="match status" value="1"/>
</dbReference>
<dbReference type="STRING" id="1156394.T0PY82"/>
<protein>
    <recommendedName>
        <fullName evidence="2">Ribosomal RNA-processing protein 7 C-terminal domain-containing protein</fullName>
    </recommendedName>
</protein>
<evidence type="ECO:0000259" key="2">
    <source>
        <dbReference type="Pfam" id="PF12923"/>
    </source>
</evidence>
<dbReference type="PANTHER" id="PTHR13191:SF0">
    <property type="entry name" value="RIBOSOMAL RNA-PROCESSING PROTEIN 7 HOMOLOG A-RELATED"/>
    <property type="match status" value="1"/>
</dbReference>
<name>T0PY82_SAPDV</name>
<dbReference type="OrthoDB" id="5390at2759"/>
<accession>T0PY82</accession>
<dbReference type="VEuPathDB" id="FungiDB:SDRG_15013"/>
<feature type="domain" description="Ribosomal RNA-processing protein 7 C-terminal" evidence="2">
    <location>
        <begin position="132"/>
        <end position="242"/>
    </location>
</feature>
<dbReference type="InParanoid" id="T0PY82"/>
<dbReference type="GO" id="GO:0006364">
    <property type="term" value="P:rRNA processing"/>
    <property type="evidence" value="ECO:0007669"/>
    <property type="project" value="TreeGrafter"/>
</dbReference>
<dbReference type="GO" id="GO:0034456">
    <property type="term" value="C:UTP-C complex"/>
    <property type="evidence" value="ECO:0007669"/>
    <property type="project" value="TreeGrafter"/>
</dbReference>
<dbReference type="GO" id="GO:0000028">
    <property type="term" value="P:ribosomal small subunit assembly"/>
    <property type="evidence" value="ECO:0007669"/>
    <property type="project" value="TreeGrafter"/>
</dbReference>
<dbReference type="AlphaFoldDB" id="T0PY82"/>
<dbReference type="InterPro" id="IPR012677">
    <property type="entry name" value="Nucleotide-bd_a/b_plait_sf"/>
</dbReference>
<dbReference type="Pfam" id="PF12923">
    <property type="entry name" value="RRP7"/>
    <property type="match status" value="1"/>
</dbReference>
<sequence length="247" mass="27735">MGRKIAGYNMVALPTADEGAFASYIYVTKHTAKSDGAGETELAADRTAYVVNLPRHSSVESLTALLSRVGPIQHVALGAESTGVATNAHVVFKDKASLTKLLKLSALPATEDDAAFEPMDVVEAAKAAYQAARPGLQVLKNDADEFMMNFDAEEEAERKEREEMKNRVDDDGFQMVVNTKRKRQEAAELLPFRKKQKSKELTDFYRFQLREKKRGQLKTLRERFDEDRQMVDKLKKANKFKPQTGMD</sequence>
<evidence type="ECO:0000313" key="3">
    <source>
        <dbReference type="EMBL" id="EQC27211.1"/>
    </source>
</evidence>
<dbReference type="InterPro" id="IPR040446">
    <property type="entry name" value="RRP7"/>
</dbReference>
<dbReference type="InterPro" id="IPR035979">
    <property type="entry name" value="RBD_domain_sf"/>
</dbReference>
<dbReference type="Proteomes" id="UP000030762">
    <property type="component" value="Unassembled WGS sequence"/>
</dbReference>
<dbReference type="GO" id="GO:0032545">
    <property type="term" value="C:CURI complex"/>
    <property type="evidence" value="ECO:0007669"/>
    <property type="project" value="TreeGrafter"/>
</dbReference>
<dbReference type="eggNOG" id="KOG4008">
    <property type="taxonomic scope" value="Eukaryota"/>
</dbReference>
<comment type="similarity">
    <text evidence="1">Belongs to the RRP7 family.</text>
</comment>